<gene>
    <name evidence="1" type="ORF">AWZ03_014882</name>
</gene>
<organism evidence="1 2">
    <name type="scientific">Drosophila navojoa</name>
    <name type="common">Fruit fly</name>
    <dbReference type="NCBI Taxonomy" id="7232"/>
    <lineage>
        <taxon>Eukaryota</taxon>
        <taxon>Metazoa</taxon>
        <taxon>Ecdysozoa</taxon>
        <taxon>Arthropoda</taxon>
        <taxon>Hexapoda</taxon>
        <taxon>Insecta</taxon>
        <taxon>Pterygota</taxon>
        <taxon>Neoptera</taxon>
        <taxon>Endopterygota</taxon>
        <taxon>Diptera</taxon>
        <taxon>Brachycera</taxon>
        <taxon>Muscomorpha</taxon>
        <taxon>Ephydroidea</taxon>
        <taxon>Drosophilidae</taxon>
        <taxon>Drosophila</taxon>
    </lineage>
</organism>
<accession>A0A484AQC3</accession>
<dbReference type="AlphaFoldDB" id="A0A484AQC3"/>
<dbReference type="Proteomes" id="UP000295192">
    <property type="component" value="Unassembled WGS sequence"/>
</dbReference>
<sequence>MGRALLRQDEVATVLVVVEAVLNSRPILAPSINPNDGEVLTEPVDD</sequence>
<name>A0A484AQC3_DRONA</name>
<dbReference type="EMBL" id="LSRL02002221">
    <property type="protein sequence ID" value="TDG38696.1"/>
    <property type="molecule type" value="Genomic_DNA"/>
</dbReference>
<reference evidence="1 2" key="1">
    <citation type="journal article" date="2019" name="J. Hered.">
        <title>An Improved Genome Assembly for Drosophila navojoa, the Basal Species in the mojavensis Cluster.</title>
        <authorList>
            <person name="Vanderlinde T."/>
            <person name="Dupim E.G."/>
            <person name="Nazario-Yepiz N.O."/>
            <person name="Carvalho A.B."/>
        </authorList>
    </citation>
    <scope>NUCLEOTIDE SEQUENCE [LARGE SCALE GENOMIC DNA]</scope>
    <source>
        <strain evidence="1">Navoj_Jal97</strain>
        <tissue evidence="1">Whole organism</tissue>
    </source>
</reference>
<keyword evidence="2" id="KW-1185">Reference proteome</keyword>
<protein>
    <submittedName>
        <fullName evidence="1">Uncharacterized protein</fullName>
    </submittedName>
</protein>
<comment type="caution">
    <text evidence="1">The sequence shown here is derived from an EMBL/GenBank/DDBJ whole genome shotgun (WGS) entry which is preliminary data.</text>
</comment>
<proteinExistence type="predicted"/>
<evidence type="ECO:0000313" key="2">
    <source>
        <dbReference type="Proteomes" id="UP000295192"/>
    </source>
</evidence>
<feature type="non-terminal residue" evidence="1">
    <location>
        <position position="46"/>
    </location>
</feature>
<evidence type="ECO:0000313" key="1">
    <source>
        <dbReference type="EMBL" id="TDG38696.1"/>
    </source>
</evidence>